<sequence length="292" mass="32699">MKLNKLWFVLVAALLIFTACGSNQDKDSQSSKGDKANYHRIVSLMPSNTETLYKLGLGKDVVGVSTVDDYPKDVKNKKQFDAMKLNKEALMKAKPDLILAHESQKSSSKDTLDALKKDGVKVVYVKDAQSIDDVYDSFKQIGKVTGKQKQADKLVSDTKKKVNKVIDSVPEHQKKQNVFREVSSDPDLYTAGKGTFFDDMLTQLHAKNSFHNLKGWQKVSKEDIIRKNPAIMVNTAGQSDKEYKQMVEKRGGMKQVKAVKDGKLKSVNGDQISRPGPRIDEGLKELRDALYE</sequence>
<keyword evidence="2 3" id="KW-0732">Signal</keyword>
<dbReference type="SUPFAM" id="SSF53807">
    <property type="entry name" value="Helical backbone' metal receptor"/>
    <property type="match status" value="1"/>
</dbReference>
<proteinExistence type="inferred from homology"/>
<evidence type="ECO:0000256" key="2">
    <source>
        <dbReference type="ARBA" id="ARBA00022729"/>
    </source>
</evidence>
<keyword evidence="6" id="KW-1185">Reference proteome</keyword>
<feature type="signal peptide" evidence="3">
    <location>
        <begin position="1"/>
        <end position="21"/>
    </location>
</feature>
<dbReference type="Pfam" id="PF01497">
    <property type="entry name" value="Peripla_BP_2"/>
    <property type="match status" value="1"/>
</dbReference>
<dbReference type="Proteomes" id="UP000242712">
    <property type="component" value="Unassembled WGS sequence"/>
</dbReference>
<dbReference type="PROSITE" id="PS51257">
    <property type="entry name" value="PROKAR_LIPOPROTEIN"/>
    <property type="match status" value="1"/>
</dbReference>
<dbReference type="NCBIfam" id="NF038402">
    <property type="entry name" value="TroA_like"/>
    <property type="match status" value="1"/>
</dbReference>
<dbReference type="PANTHER" id="PTHR30535">
    <property type="entry name" value="VITAMIN B12-BINDING PROTEIN"/>
    <property type="match status" value="1"/>
</dbReference>
<evidence type="ECO:0000256" key="1">
    <source>
        <dbReference type="ARBA" id="ARBA00008814"/>
    </source>
</evidence>
<dbReference type="RefSeq" id="WP_103370705.1">
    <property type="nucleotide sequence ID" value="NZ_CBCRVO010000001.1"/>
</dbReference>
<name>A0A2K4FD68_9STAP</name>
<dbReference type="PANTHER" id="PTHR30535:SF34">
    <property type="entry name" value="MOLYBDATE-BINDING PROTEIN MOLA"/>
    <property type="match status" value="1"/>
</dbReference>
<dbReference type="Gene3D" id="3.40.50.1980">
    <property type="entry name" value="Nitrogenase molybdenum iron protein domain"/>
    <property type="match status" value="2"/>
</dbReference>
<evidence type="ECO:0000313" key="6">
    <source>
        <dbReference type="Proteomes" id="UP000242712"/>
    </source>
</evidence>
<dbReference type="InterPro" id="IPR054828">
    <property type="entry name" value="Vit_B12_bind_prot"/>
</dbReference>
<evidence type="ECO:0000259" key="4">
    <source>
        <dbReference type="PROSITE" id="PS50983"/>
    </source>
</evidence>
<dbReference type="GO" id="GO:0071281">
    <property type="term" value="P:cellular response to iron ion"/>
    <property type="evidence" value="ECO:0007669"/>
    <property type="project" value="TreeGrafter"/>
</dbReference>
<dbReference type="GeneID" id="98296843"/>
<evidence type="ECO:0000313" key="5">
    <source>
        <dbReference type="EMBL" id="POA09289.1"/>
    </source>
</evidence>
<gene>
    <name evidence="5" type="ORF">CD039_00590</name>
</gene>
<protein>
    <submittedName>
        <fullName evidence="5">ABC transporter substrate-binding protein</fullName>
    </submittedName>
</protein>
<dbReference type="CDD" id="cd01143">
    <property type="entry name" value="YvrC"/>
    <property type="match status" value="1"/>
</dbReference>
<accession>A0A2K4FD68</accession>
<organism evidence="5 6">
    <name type="scientific">Staphylococcus argensis</name>
    <dbReference type="NCBI Taxonomy" id="1607738"/>
    <lineage>
        <taxon>Bacteria</taxon>
        <taxon>Bacillati</taxon>
        <taxon>Bacillota</taxon>
        <taxon>Bacilli</taxon>
        <taxon>Bacillales</taxon>
        <taxon>Staphylococcaceae</taxon>
        <taxon>Staphylococcus</taxon>
    </lineage>
</organism>
<dbReference type="AlphaFoldDB" id="A0A2K4FD68"/>
<dbReference type="InterPro" id="IPR002491">
    <property type="entry name" value="ABC_transptr_periplasmic_BD"/>
</dbReference>
<dbReference type="OrthoDB" id="9816357at2"/>
<dbReference type="InterPro" id="IPR050902">
    <property type="entry name" value="ABC_Transporter_SBP"/>
</dbReference>
<dbReference type="PROSITE" id="PS50983">
    <property type="entry name" value="FE_B12_PBP"/>
    <property type="match status" value="1"/>
</dbReference>
<dbReference type="FunFam" id="3.40.50.1980:FF:000035">
    <property type="entry name" value="Iron ABC transporter substrate-binding protein"/>
    <property type="match status" value="1"/>
</dbReference>
<feature type="chain" id="PRO_5038764402" evidence="3">
    <location>
        <begin position="22"/>
        <end position="292"/>
    </location>
</feature>
<comment type="caution">
    <text evidence="5">The sequence shown here is derived from an EMBL/GenBank/DDBJ whole genome shotgun (WGS) entry which is preliminary data.</text>
</comment>
<dbReference type="EMBL" id="PPPX01000001">
    <property type="protein sequence ID" value="POA09289.1"/>
    <property type="molecule type" value="Genomic_DNA"/>
</dbReference>
<feature type="domain" description="Fe/B12 periplasmic-binding" evidence="4">
    <location>
        <begin position="40"/>
        <end position="292"/>
    </location>
</feature>
<evidence type="ECO:0000256" key="3">
    <source>
        <dbReference type="SAM" id="SignalP"/>
    </source>
</evidence>
<reference evidence="5 6" key="1">
    <citation type="submission" date="2017-08" db="EMBL/GenBank/DDBJ databases">
        <title>Draft genome sequences of 64 type strains of genus Staph aureus.</title>
        <authorList>
            <person name="Cole K."/>
            <person name="Golubchik T."/>
            <person name="Russell J."/>
            <person name="Foster D."/>
            <person name="Llewelyn M."/>
            <person name="Wilson D."/>
            <person name="Crook D."/>
            <person name="Paul J."/>
        </authorList>
    </citation>
    <scope>NUCLEOTIDE SEQUENCE [LARGE SCALE GENOMIC DNA]</scope>
    <source>
        <strain evidence="5 6">DSM 29875</strain>
    </source>
</reference>
<comment type="similarity">
    <text evidence="1">Belongs to the bacterial solute-binding protein 8 family.</text>
</comment>